<keyword evidence="3" id="KW-1185">Reference proteome</keyword>
<feature type="compositionally biased region" description="Basic residues" evidence="2">
    <location>
        <begin position="1"/>
        <end position="30"/>
    </location>
</feature>
<name>A0A915L3D3_ROMCU</name>
<feature type="coiled-coil region" evidence="1">
    <location>
        <begin position="76"/>
        <end position="151"/>
    </location>
</feature>
<feature type="compositionally biased region" description="Polar residues" evidence="2">
    <location>
        <begin position="58"/>
        <end position="72"/>
    </location>
</feature>
<evidence type="ECO:0000256" key="1">
    <source>
        <dbReference type="SAM" id="Coils"/>
    </source>
</evidence>
<dbReference type="AlphaFoldDB" id="A0A915L3D3"/>
<feature type="region of interest" description="Disordered" evidence="2">
    <location>
        <begin position="1"/>
        <end position="72"/>
    </location>
</feature>
<dbReference type="WBParaSite" id="nRc.2.0.1.t45251-RA">
    <property type="protein sequence ID" value="nRc.2.0.1.t45251-RA"/>
    <property type="gene ID" value="nRc.2.0.1.g45251"/>
</dbReference>
<dbReference type="Proteomes" id="UP000887565">
    <property type="component" value="Unplaced"/>
</dbReference>
<reference evidence="4" key="1">
    <citation type="submission" date="2022-11" db="UniProtKB">
        <authorList>
            <consortium name="WormBaseParasite"/>
        </authorList>
    </citation>
    <scope>IDENTIFICATION</scope>
</reference>
<dbReference type="InterPro" id="IPR033371">
    <property type="entry name" value="ARGLU1"/>
</dbReference>
<evidence type="ECO:0000313" key="4">
    <source>
        <dbReference type="WBParaSite" id="nRc.2.0.1.t45251-RA"/>
    </source>
</evidence>
<proteinExistence type="predicted"/>
<accession>A0A915L3D3</accession>
<keyword evidence="1" id="KW-0175">Coiled coil</keyword>
<evidence type="ECO:0000313" key="3">
    <source>
        <dbReference type="Proteomes" id="UP000887565"/>
    </source>
</evidence>
<organism evidence="3 4">
    <name type="scientific">Romanomermis culicivorax</name>
    <name type="common">Nematode worm</name>
    <dbReference type="NCBI Taxonomy" id="13658"/>
    <lineage>
        <taxon>Eukaryota</taxon>
        <taxon>Metazoa</taxon>
        <taxon>Ecdysozoa</taxon>
        <taxon>Nematoda</taxon>
        <taxon>Enoplea</taxon>
        <taxon>Dorylaimia</taxon>
        <taxon>Mermithida</taxon>
        <taxon>Mermithoidea</taxon>
        <taxon>Mermithidae</taxon>
        <taxon>Romanomermis</taxon>
    </lineage>
</organism>
<dbReference type="Pfam" id="PF15346">
    <property type="entry name" value="ARGLU"/>
    <property type="match status" value="1"/>
</dbReference>
<evidence type="ECO:0000256" key="2">
    <source>
        <dbReference type="SAM" id="MobiDB-lite"/>
    </source>
</evidence>
<sequence>MRSRSRSREKRSYRRRSRSRSPDRRHRRDRKRDSRNKSSTNDVALSSIIASGDGPSVLASTSNVPHTLDLSTNKELNDAKTKCEMLERELRAKMDQLEESKRKVVRKVNNYTFYIAQEEERLEMLEAKRKLEEEKNELRKEREKLTRKEQTVILGKSGTRPKLQFQLNR</sequence>
<protein>
    <submittedName>
        <fullName evidence="4">Uncharacterized protein</fullName>
    </submittedName>
</protein>